<dbReference type="Proteomes" id="UP001562065">
    <property type="component" value="Unassembled WGS sequence"/>
</dbReference>
<evidence type="ECO:0000313" key="4">
    <source>
        <dbReference type="Proteomes" id="UP001562065"/>
    </source>
</evidence>
<evidence type="ECO:0000259" key="2">
    <source>
        <dbReference type="Pfam" id="PF01425"/>
    </source>
</evidence>
<feature type="domain" description="Amidase" evidence="2">
    <location>
        <begin position="27"/>
        <end position="476"/>
    </location>
</feature>
<dbReference type="Gene3D" id="3.90.1300.10">
    <property type="entry name" value="Amidase signature (AS) domain"/>
    <property type="match status" value="1"/>
</dbReference>
<dbReference type="Pfam" id="PF01425">
    <property type="entry name" value="Amidase"/>
    <property type="match status" value="1"/>
</dbReference>
<reference evidence="3 4" key="1">
    <citation type="submission" date="2024-07" db="EMBL/GenBank/DDBJ databases">
        <authorList>
            <person name="Ren Q."/>
        </authorList>
    </citation>
    <scope>NUCLEOTIDE SEQUENCE [LARGE SCALE GENOMIC DNA]</scope>
    <source>
        <strain evidence="3 4">REN37</strain>
    </source>
</reference>
<dbReference type="SUPFAM" id="SSF75304">
    <property type="entry name" value="Amidase signature (AS) enzymes"/>
    <property type="match status" value="1"/>
</dbReference>
<organism evidence="3 4">
    <name type="scientific">Isoalcanivorax beigongshangi</name>
    <dbReference type="NCBI Taxonomy" id="3238810"/>
    <lineage>
        <taxon>Bacteria</taxon>
        <taxon>Pseudomonadati</taxon>
        <taxon>Pseudomonadota</taxon>
        <taxon>Gammaproteobacteria</taxon>
        <taxon>Oceanospirillales</taxon>
        <taxon>Alcanivoracaceae</taxon>
        <taxon>Isoalcanivorax</taxon>
    </lineage>
</organism>
<proteinExistence type="inferred from homology"/>
<sequence>MRFDEYRGFDGVGLAELVARGDVTASELLELAIERAEAVNPELNALVIPAYERARERARRVTPGGVLGGVPMLVKDLSQEMAGVAHTSGNAALKNSGHVETQDATIVQRWEAAGLVPFGRTNSPEFGAKGVTEPVAWGATRNPWNRTRTPGGSSGGSAAMVAAGVVPIAGANDGGGSIRIPAAYTGLFGLKPGFGRTPWGPYFKGNIGALAVNHVLTRSVRDSAAVLDASHGWEPGAGVRLAAPEHSYLAQLQRSPGKLRIAFSLRSPLDTPVHADAVAAVENTVSILQGLGHEVVPAEPDIDGMQMMGDWLQLWFAQCAATVDQVRAGTGCKDSGFEPDTLVMAAFGRSLRANELVEGEFRRQQYQLRYAEFLQRFDLWLTPTVAHPAARIGELATPAWQQLASRTMIKVGASRAVLRSGVLDTMARENLSFTPFTQLMNLTGVPAMSVPLHTGTDGVPLGVQFAGQHGDEGLLLQLAAQLEQAQPWQHRMPPA</sequence>
<keyword evidence="4" id="KW-1185">Reference proteome</keyword>
<dbReference type="InterPro" id="IPR020556">
    <property type="entry name" value="Amidase_CS"/>
</dbReference>
<dbReference type="PANTHER" id="PTHR11895:SF7">
    <property type="entry name" value="GLUTAMYL-TRNA(GLN) AMIDOTRANSFERASE SUBUNIT A, MITOCHONDRIAL"/>
    <property type="match status" value="1"/>
</dbReference>
<gene>
    <name evidence="3" type="ORF">AB5I84_05045</name>
</gene>
<protein>
    <submittedName>
        <fullName evidence="3">Amidase</fullName>
    </submittedName>
</protein>
<dbReference type="InterPro" id="IPR036928">
    <property type="entry name" value="AS_sf"/>
</dbReference>
<dbReference type="InterPro" id="IPR023631">
    <property type="entry name" value="Amidase_dom"/>
</dbReference>
<evidence type="ECO:0000256" key="1">
    <source>
        <dbReference type="ARBA" id="ARBA00009199"/>
    </source>
</evidence>
<dbReference type="RefSeq" id="WP_369454767.1">
    <property type="nucleotide sequence ID" value="NZ_JBGCUO010000001.1"/>
</dbReference>
<name>A0ABV4AFA2_9GAMM</name>
<dbReference type="PROSITE" id="PS00571">
    <property type="entry name" value="AMIDASES"/>
    <property type="match status" value="1"/>
</dbReference>
<accession>A0ABV4AFA2</accession>
<evidence type="ECO:0000313" key="3">
    <source>
        <dbReference type="EMBL" id="MEY1661514.1"/>
    </source>
</evidence>
<comment type="caution">
    <text evidence="3">The sequence shown here is derived from an EMBL/GenBank/DDBJ whole genome shotgun (WGS) entry which is preliminary data.</text>
</comment>
<comment type="similarity">
    <text evidence="1">Belongs to the amidase family.</text>
</comment>
<dbReference type="PANTHER" id="PTHR11895">
    <property type="entry name" value="TRANSAMIDASE"/>
    <property type="match status" value="1"/>
</dbReference>
<dbReference type="InterPro" id="IPR000120">
    <property type="entry name" value="Amidase"/>
</dbReference>
<dbReference type="EMBL" id="JBGCUO010000001">
    <property type="protein sequence ID" value="MEY1661514.1"/>
    <property type="molecule type" value="Genomic_DNA"/>
</dbReference>